<evidence type="ECO:0000256" key="2">
    <source>
        <dbReference type="ARBA" id="ARBA00013263"/>
    </source>
</evidence>
<dbReference type="PANTHER" id="PTHR48095">
    <property type="entry name" value="PYRUVATE CARBOXYLASE SUBUNIT A"/>
    <property type="match status" value="1"/>
</dbReference>
<keyword evidence="6" id="KW-0092">Biotin</keyword>
<dbReference type="InterPro" id="IPR005479">
    <property type="entry name" value="CPAse_ATP-bd"/>
</dbReference>
<sequence length="452" mass="49115">MFKRVLVANRGEIAVRIIRTCRDMGIKTVLPYAEPDADSLAVALADTAVCIGPAALDQSYLNGHALLSLALACGAEAVHPGYGFLSENPDFARQVTAEGLIFIGPPAAVIEQMGDKIAARRTMRQAGVPVVPGSDGPTADLAAVEAVAREGGYPILLKAAAGGGGRGMRLVEAAEALAPAFEAARRESEAAFGDGRLYAEKYLTGAKHIEVQVACDRQGHCVHLGERDCSLQRRHQKVLEETPCRRLPEALRQTVCAAAVSAAQAVGYEGVGTVEFLVTPEGDWYFMEMNTRLQVEHPITEWVTGIDLVRAQLRLAEGLPLDWTQADIQLTGHAIECRINAQDPMAAFRPSVGKIESLHFPEGPFVRVDSALLPGETVSPFYDSLLAKVTVWGETRQMAIRRMRRALSEVIIEGVATTADFHFMTLHHRAFIRGEYTTQFLDDHLKELVDLL</sequence>
<dbReference type="PROSITE" id="PS00867">
    <property type="entry name" value="CPSASE_2"/>
    <property type="match status" value="1"/>
</dbReference>
<dbReference type="GO" id="GO:0004075">
    <property type="term" value="F:biotin carboxylase activity"/>
    <property type="evidence" value="ECO:0007669"/>
    <property type="project" value="UniProtKB-EC"/>
</dbReference>
<evidence type="ECO:0000259" key="10">
    <source>
        <dbReference type="PROSITE" id="PS50979"/>
    </source>
</evidence>
<dbReference type="SUPFAM" id="SSF52440">
    <property type="entry name" value="PreATP-grasp domain"/>
    <property type="match status" value="1"/>
</dbReference>
<evidence type="ECO:0000256" key="5">
    <source>
        <dbReference type="ARBA" id="ARBA00022840"/>
    </source>
</evidence>
<dbReference type="InterPro" id="IPR011764">
    <property type="entry name" value="Biotin_carboxylation_dom"/>
</dbReference>
<comment type="function">
    <text evidence="1">This protein is a component of the acetyl coenzyme A carboxylase complex; first, biotin carboxylase catalyzes the carboxylation of the carrier protein and then the transcarboxylase transfers the carboxyl group to form malonyl-CoA.</text>
</comment>
<gene>
    <name evidence="11" type="ORF">SAMN04489866_10258</name>
</gene>
<evidence type="ECO:0000256" key="1">
    <source>
        <dbReference type="ARBA" id="ARBA00003761"/>
    </source>
</evidence>
<dbReference type="InterPro" id="IPR011054">
    <property type="entry name" value="Rudment_hybrid_motif"/>
</dbReference>
<evidence type="ECO:0000256" key="4">
    <source>
        <dbReference type="ARBA" id="ARBA00022741"/>
    </source>
</evidence>
<evidence type="ECO:0000256" key="7">
    <source>
        <dbReference type="ARBA" id="ARBA00048600"/>
    </source>
</evidence>
<name>A0A1G6T6V2_PEPNI</name>
<dbReference type="InterPro" id="IPR005482">
    <property type="entry name" value="Biotin_COase_C"/>
</dbReference>
<dbReference type="AlphaFoldDB" id="A0A1G6T6V2"/>
<evidence type="ECO:0000256" key="8">
    <source>
        <dbReference type="PROSITE-ProRule" id="PRU00409"/>
    </source>
</evidence>
<proteinExistence type="predicted"/>
<comment type="catalytic activity">
    <reaction evidence="7">
        <text>N(6)-biotinyl-L-lysyl-[protein] + hydrogencarbonate + ATP = N(6)-carboxybiotinyl-L-lysyl-[protein] + ADP + phosphate + H(+)</text>
        <dbReference type="Rhea" id="RHEA:13501"/>
        <dbReference type="Rhea" id="RHEA-COMP:10505"/>
        <dbReference type="Rhea" id="RHEA-COMP:10506"/>
        <dbReference type="ChEBI" id="CHEBI:15378"/>
        <dbReference type="ChEBI" id="CHEBI:17544"/>
        <dbReference type="ChEBI" id="CHEBI:30616"/>
        <dbReference type="ChEBI" id="CHEBI:43474"/>
        <dbReference type="ChEBI" id="CHEBI:83144"/>
        <dbReference type="ChEBI" id="CHEBI:83145"/>
        <dbReference type="ChEBI" id="CHEBI:456216"/>
        <dbReference type="EC" id="6.3.4.14"/>
    </reaction>
</comment>
<dbReference type="InterPro" id="IPR016185">
    <property type="entry name" value="PreATP-grasp_dom_sf"/>
</dbReference>
<dbReference type="NCBIfam" id="NF006367">
    <property type="entry name" value="PRK08591.1"/>
    <property type="match status" value="1"/>
</dbReference>
<keyword evidence="12" id="KW-1185">Reference proteome</keyword>
<reference evidence="11 12" key="1">
    <citation type="submission" date="2016-10" db="EMBL/GenBank/DDBJ databases">
        <authorList>
            <person name="de Groot N.N."/>
        </authorList>
    </citation>
    <scope>NUCLEOTIDE SEQUENCE [LARGE SCALE GENOMIC DNA]</scope>
    <source>
        <strain evidence="11 12">DSM 20475</strain>
    </source>
</reference>
<dbReference type="RefSeq" id="WP_091791088.1">
    <property type="nucleotide sequence ID" value="NZ_FNAF01000002.1"/>
</dbReference>
<dbReference type="InterPro" id="IPR051602">
    <property type="entry name" value="ACC_Biotin_Carboxylase"/>
</dbReference>
<dbReference type="GO" id="GO:0005524">
    <property type="term" value="F:ATP binding"/>
    <property type="evidence" value="ECO:0007669"/>
    <property type="project" value="UniProtKB-UniRule"/>
</dbReference>
<dbReference type="Proteomes" id="UP000198995">
    <property type="component" value="Unassembled WGS sequence"/>
</dbReference>
<dbReference type="SMART" id="SM00878">
    <property type="entry name" value="Biotin_carb_C"/>
    <property type="match status" value="1"/>
</dbReference>
<dbReference type="PROSITE" id="PS50979">
    <property type="entry name" value="BC"/>
    <property type="match status" value="1"/>
</dbReference>
<dbReference type="InterPro" id="IPR005481">
    <property type="entry name" value="BC-like_N"/>
</dbReference>
<dbReference type="InterPro" id="IPR011761">
    <property type="entry name" value="ATP-grasp"/>
</dbReference>
<dbReference type="Gene3D" id="3.30.470.20">
    <property type="entry name" value="ATP-grasp fold, B domain"/>
    <property type="match status" value="1"/>
</dbReference>
<keyword evidence="3" id="KW-0436">Ligase</keyword>
<dbReference type="EC" id="6.3.4.14" evidence="2"/>
<dbReference type="GO" id="GO:0046872">
    <property type="term" value="F:metal ion binding"/>
    <property type="evidence" value="ECO:0007669"/>
    <property type="project" value="InterPro"/>
</dbReference>
<dbReference type="Pfam" id="PF02786">
    <property type="entry name" value="CPSase_L_D2"/>
    <property type="match status" value="1"/>
</dbReference>
<protein>
    <recommendedName>
        <fullName evidence="2">biotin carboxylase</fullName>
        <ecNumber evidence="2">6.3.4.14</ecNumber>
    </recommendedName>
</protein>
<evidence type="ECO:0000256" key="3">
    <source>
        <dbReference type="ARBA" id="ARBA00022598"/>
    </source>
</evidence>
<organism evidence="11 12">
    <name type="scientific">Peptococcus niger</name>
    <dbReference type="NCBI Taxonomy" id="2741"/>
    <lineage>
        <taxon>Bacteria</taxon>
        <taxon>Bacillati</taxon>
        <taxon>Bacillota</taxon>
        <taxon>Clostridia</taxon>
        <taxon>Eubacteriales</taxon>
        <taxon>Peptococcaceae</taxon>
        <taxon>Peptococcus</taxon>
    </lineage>
</organism>
<dbReference type="EMBL" id="FNAF01000002">
    <property type="protein sequence ID" value="SDD24197.1"/>
    <property type="molecule type" value="Genomic_DNA"/>
</dbReference>
<dbReference type="OrthoDB" id="9807469at2"/>
<evidence type="ECO:0000256" key="6">
    <source>
        <dbReference type="ARBA" id="ARBA00023267"/>
    </source>
</evidence>
<dbReference type="SUPFAM" id="SSF56059">
    <property type="entry name" value="Glutathione synthetase ATP-binding domain-like"/>
    <property type="match status" value="1"/>
</dbReference>
<feature type="domain" description="Biotin carboxylation" evidence="10">
    <location>
        <begin position="1"/>
        <end position="446"/>
    </location>
</feature>
<dbReference type="Pfam" id="PF00289">
    <property type="entry name" value="Biotin_carb_N"/>
    <property type="match status" value="1"/>
</dbReference>
<feature type="domain" description="ATP-grasp" evidence="9">
    <location>
        <begin position="120"/>
        <end position="317"/>
    </location>
</feature>
<evidence type="ECO:0000313" key="12">
    <source>
        <dbReference type="Proteomes" id="UP000198995"/>
    </source>
</evidence>
<keyword evidence="4 8" id="KW-0547">Nucleotide-binding</keyword>
<evidence type="ECO:0000313" key="11">
    <source>
        <dbReference type="EMBL" id="SDD24197.1"/>
    </source>
</evidence>
<dbReference type="FunFam" id="3.40.50.20:FF:000010">
    <property type="entry name" value="Propionyl-CoA carboxylase subunit alpha"/>
    <property type="match status" value="1"/>
</dbReference>
<dbReference type="PROSITE" id="PS00866">
    <property type="entry name" value="CPSASE_1"/>
    <property type="match status" value="1"/>
</dbReference>
<keyword evidence="5 8" id="KW-0067">ATP-binding</keyword>
<dbReference type="Pfam" id="PF02785">
    <property type="entry name" value="Biotin_carb_C"/>
    <property type="match status" value="1"/>
</dbReference>
<dbReference type="PROSITE" id="PS50975">
    <property type="entry name" value="ATP_GRASP"/>
    <property type="match status" value="1"/>
</dbReference>
<dbReference type="STRING" id="2741.SAMN04489866_10258"/>
<dbReference type="SUPFAM" id="SSF51246">
    <property type="entry name" value="Rudiment single hybrid motif"/>
    <property type="match status" value="1"/>
</dbReference>
<accession>A0A1G6T6V2</accession>
<evidence type="ECO:0000259" key="9">
    <source>
        <dbReference type="PROSITE" id="PS50975"/>
    </source>
</evidence>
<dbReference type="PANTHER" id="PTHR48095:SF2">
    <property type="entry name" value="BIOTIN CARBOXYLASE, CHLOROPLASTIC"/>
    <property type="match status" value="1"/>
</dbReference>